<dbReference type="Pfam" id="PF02697">
    <property type="entry name" value="VAPB_antitox"/>
    <property type="match status" value="1"/>
</dbReference>
<gene>
    <name evidence="2" type="ORF">LCGC14_1026340</name>
</gene>
<sequence length="80" mass="9586">MTQKTISLNEKAYKKLRKSKKSKESFSDLIIRLCDIKDKVEKEDILLKYIGLFKDNSADWEKVEKEIQKERDRHLISEEI</sequence>
<keyword evidence="1" id="KW-1277">Toxin-antitoxin system</keyword>
<reference evidence="2" key="1">
    <citation type="journal article" date="2015" name="Nature">
        <title>Complex archaea that bridge the gap between prokaryotes and eukaryotes.</title>
        <authorList>
            <person name="Spang A."/>
            <person name="Saw J.H."/>
            <person name="Jorgensen S.L."/>
            <person name="Zaremba-Niedzwiedzka K."/>
            <person name="Martijn J."/>
            <person name="Lind A.E."/>
            <person name="van Eijk R."/>
            <person name="Schleper C."/>
            <person name="Guy L."/>
            <person name="Ettema T.J."/>
        </authorList>
    </citation>
    <scope>NUCLEOTIDE SEQUENCE</scope>
</reference>
<evidence type="ECO:0000256" key="1">
    <source>
        <dbReference type="ARBA" id="ARBA00022649"/>
    </source>
</evidence>
<dbReference type="EMBL" id="LAZR01004134">
    <property type="protein sequence ID" value="KKN11462.1"/>
    <property type="molecule type" value="Genomic_DNA"/>
</dbReference>
<evidence type="ECO:0000313" key="2">
    <source>
        <dbReference type="EMBL" id="KKN11462.1"/>
    </source>
</evidence>
<name>A0A0F9NHM7_9ZZZZ</name>
<organism evidence="2">
    <name type="scientific">marine sediment metagenome</name>
    <dbReference type="NCBI Taxonomy" id="412755"/>
    <lineage>
        <taxon>unclassified sequences</taxon>
        <taxon>metagenomes</taxon>
        <taxon>ecological metagenomes</taxon>
    </lineage>
</organism>
<evidence type="ECO:0008006" key="3">
    <source>
        <dbReference type="Google" id="ProtNLM"/>
    </source>
</evidence>
<dbReference type="AlphaFoldDB" id="A0A0F9NHM7"/>
<protein>
    <recommendedName>
        <fullName evidence="3">Antitoxin</fullName>
    </recommendedName>
</protein>
<proteinExistence type="predicted"/>
<comment type="caution">
    <text evidence="2">The sequence shown here is derived from an EMBL/GenBank/DDBJ whole genome shotgun (WGS) entry which is preliminary data.</text>
</comment>
<accession>A0A0F9NHM7</accession>
<dbReference type="InterPro" id="IPR003847">
    <property type="entry name" value="Put_antitoxin"/>
</dbReference>